<gene>
    <name evidence="1" type="ORF">UFOVP1229_129</name>
</gene>
<name>A0A6J5RB34_9CAUD</name>
<organism evidence="1">
    <name type="scientific">uncultured Caudovirales phage</name>
    <dbReference type="NCBI Taxonomy" id="2100421"/>
    <lineage>
        <taxon>Viruses</taxon>
        <taxon>Duplodnaviria</taxon>
        <taxon>Heunggongvirae</taxon>
        <taxon>Uroviricota</taxon>
        <taxon>Caudoviricetes</taxon>
        <taxon>Peduoviridae</taxon>
        <taxon>Maltschvirus</taxon>
        <taxon>Maltschvirus maltsch</taxon>
    </lineage>
</organism>
<dbReference type="EMBL" id="LR797178">
    <property type="protein sequence ID" value="CAB4191766.1"/>
    <property type="molecule type" value="Genomic_DNA"/>
</dbReference>
<evidence type="ECO:0000313" key="1">
    <source>
        <dbReference type="EMBL" id="CAB4191766.1"/>
    </source>
</evidence>
<reference evidence="1" key="1">
    <citation type="submission" date="2020-05" db="EMBL/GenBank/DDBJ databases">
        <authorList>
            <person name="Chiriac C."/>
            <person name="Salcher M."/>
            <person name="Ghai R."/>
            <person name="Kavagutti S V."/>
        </authorList>
    </citation>
    <scope>NUCLEOTIDE SEQUENCE</scope>
</reference>
<proteinExistence type="predicted"/>
<accession>A0A6J5RB34</accession>
<protein>
    <submittedName>
        <fullName evidence="1">Uncharacterized protein</fullName>
    </submittedName>
</protein>
<sequence length="58" mass="6784">MELLKCKCGNEMYPSQQNNRDHTGRKLDKPICKDCFERGVRSSVLTKPQMMRLPSEVR</sequence>